<comment type="similarity">
    <text evidence="6">Belongs to the dicarboxylate/amino acid:cation symporter (DAACS) (TC 2.A.23) family.</text>
</comment>
<gene>
    <name evidence="8" type="ORF">C0Q70_07749</name>
</gene>
<keyword evidence="9" id="KW-1185">Reference proteome</keyword>
<feature type="transmembrane region" description="Helical" evidence="6">
    <location>
        <begin position="303"/>
        <end position="325"/>
    </location>
</feature>
<dbReference type="GO" id="GO:0015175">
    <property type="term" value="F:neutral L-amino acid transmembrane transporter activity"/>
    <property type="evidence" value="ECO:0007669"/>
    <property type="project" value="TreeGrafter"/>
</dbReference>
<evidence type="ECO:0000256" key="7">
    <source>
        <dbReference type="SAM" id="MobiDB-lite"/>
    </source>
</evidence>
<dbReference type="PANTHER" id="PTHR11958">
    <property type="entry name" value="SODIUM/DICARBOXYLATE SYMPORTER-RELATED"/>
    <property type="match status" value="1"/>
</dbReference>
<dbReference type="PANTHER" id="PTHR11958:SF111">
    <property type="entry name" value="AMINO ACID TRANSPORTER"/>
    <property type="match status" value="1"/>
</dbReference>
<evidence type="ECO:0000256" key="6">
    <source>
        <dbReference type="RuleBase" id="RU361216"/>
    </source>
</evidence>
<feature type="transmembrane region" description="Helical" evidence="6">
    <location>
        <begin position="201"/>
        <end position="219"/>
    </location>
</feature>
<keyword evidence="3 6" id="KW-0812">Transmembrane</keyword>
<protein>
    <recommendedName>
        <fullName evidence="6">Amino acid transporter</fullName>
    </recommendedName>
</protein>
<keyword evidence="2 6" id="KW-0813">Transport</keyword>
<feature type="compositionally biased region" description="Basic and acidic residues" evidence="7">
    <location>
        <begin position="36"/>
        <end position="45"/>
    </location>
</feature>
<dbReference type="GO" id="GO:0015501">
    <property type="term" value="F:glutamate:sodium symporter activity"/>
    <property type="evidence" value="ECO:0007669"/>
    <property type="project" value="TreeGrafter"/>
</dbReference>
<evidence type="ECO:0000256" key="3">
    <source>
        <dbReference type="ARBA" id="ARBA00022692"/>
    </source>
</evidence>
<evidence type="ECO:0000256" key="2">
    <source>
        <dbReference type="ARBA" id="ARBA00022448"/>
    </source>
</evidence>
<comment type="subcellular location">
    <subcellularLocation>
        <location evidence="1 6">Membrane</location>
        <topology evidence="1 6">Multi-pass membrane protein</topology>
    </subcellularLocation>
</comment>
<dbReference type="Proteomes" id="UP000245119">
    <property type="component" value="Linkage Group LG4"/>
</dbReference>
<dbReference type="InterPro" id="IPR001991">
    <property type="entry name" value="Na-dicarboxylate_symporter"/>
</dbReference>
<feature type="compositionally biased region" description="Polar residues" evidence="7">
    <location>
        <begin position="15"/>
        <end position="32"/>
    </location>
</feature>
<dbReference type="InterPro" id="IPR050746">
    <property type="entry name" value="DAACS"/>
</dbReference>
<feature type="transmembrane region" description="Helical" evidence="6">
    <location>
        <begin position="64"/>
        <end position="85"/>
    </location>
</feature>
<dbReference type="GO" id="GO:0005313">
    <property type="term" value="F:L-glutamate transmembrane transporter activity"/>
    <property type="evidence" value="ECO:0007669"/>
    <property type="project" value="TreeGrafter"/>
</dbReference>
<accession>A0A2T7PFV9</accession>
<dbReference type="GO" id="GO:0005886">
    <property type="term" value="C:plasma membrane"/>
    <property type="evidence" value="ECO:0007669"/>
    <property type="project" value="TreeGrafter"/>
</dbReference>
<comment type="caution">
    <text evidence="8">The sequence shown here is derived from an EMBL/GenBank/DDBJ whole genome shotgun (WGS) entry which is preliminary data.</text>
</comment>
<dbReference type="Pfam" id="PF00375">
    <property type="entry name" value="SDF"/>
    <property type="match status" value="1"/>
</dbReference>
<evidence type="ECO:0000256" key="4">
    <source>
        <dbReference type="ARBA" id="ARBA00022989"/>
    </source>
</evidence>
<feature type="region of interest" description="Disordered" evidence="7">
    <location>
        <begin position="1"/>
        <end position="45"/>
    </location>
</feature>
<dbReference type="OrthoDB" id="5877963at2759"/>
<dbReference type="PRINTS" id="PR00173">
    <property type="entry name" value="EDTRNSPORT"/>
</dbReference>
<dbReference type="AlphaFoldDB" id="A0A2T7PFV9"/>
<keyword evidence="5 6" id="KW-0472">Membrane</keyword>
<evidence type="ECO:0000313" key="8">
    <source>
        <dbReference type="EMBL" id="PVD32316.1"/>
    </source>
</evidence>
<dbReference type="InterPro" id="IPR036458">
    <property type="entry name" value="Na:dicarbo_symporter_sf"/>
</dbReference>
<name>A0A2T7PFV9_POMCA</name>
<feature type="transmembrane region" description="Helical" evidence="6">
    <location>
        <begin position="272"/>
        <end position="297"/>
    </location>
</feature>
<dbReference type="SUPFAM" id="SSF118215">
    <property type="entry name" value="Proton glutamate symport protein"/>
    <property type="match status" value="1"/>
</dbReference>
<keyword evidence="6" id="KW-0769">Symport</keyword>
<proteinExistence type="inferred from homology"/>
<feature type="transmembrane region" description="Helical" evidence="6">
    <location>
        <begin position="376"/>
        <end position="399"/>
    </location>
</feature>
<dbReference type="Gene3D" id="1.10.3860.10">
    <property type="entry name" value="Sodium:dicarboxylate symporter"/>
    <property type="match status" value="1"/>
</dbReference>
<reference evidence="8 9" key="1">
    <citation type="submission" date="2018-04" db="EMBL/GenBank/DDBJ databases">
        <title>The genome of golden apple snail Pomacea canaliculata provides insight into stress tolerance and invasive adaptation.</title>
        <authorList>
            <person name="Liu C."/>
            <person name="Liu B."/>
            <person name="Ren Y."/>
            <person name="Zhang Y."/>
            <person name="Wang H."/>
            <person name="Li S."/>
            <person name="Jiang F."/>
            <person name="Yin L."/>
            <person name="Zhang G."/>
            <person name="Qian W."/>
            <person name="Fan W."/>
        </authorList>
    </citation>
    <scope>NUCLEOTIDE SEQUENCE [LARGE SCALE GENOMIC DNA]</scope>
    <source>
        <strain evidence="8">SZHN2017</strain>
        <tissue evidence="8">Muscle</tissue>
    </source>
</reference>
<organism evidence="8 9">
    <name type="scientific">Pomacea canaliculata</name>
    <name type="common">Golden apple snail</name>
    <dbReference type="NCBI Taxonomy" id="400727"/>
    <lineage>
        <taxon>Eukaryota</taxon>
        <taxon>Metazoa</taxon>
        <taxon>Spiralia</taxon>
        <taxon>Lophotrochozoa</taxon>
        <taxon>Mollusca</taxon>
        <taxon>Gastropoda</taxon>
        <taxon>Caenogastropoda</taxon>
        <taxon>Architaenioglossa</taxon>
        <taxon>Ampullarioidea</taxon>
        <taxon>Ampullariidae</taxon>
        <taxon>Pomacea</taxon>
    </lineage>
</organism>
<evidence type="ECO:0000256" key="1">
    <source>
        <dbReference type="ARBA" id="ARBA00004141"/>
    </source>
</evidence>
<evidence type="ECO:0000256" key="5">
    <source>
        <dbReference type="ARBA" id="ARBA00023136"/>
    </source>
</evidence>
<dbReference type="EMBL" id="PZQS01000004">
    <property type="protein sequence ID" value="PVD32316.1"/>
    <property type="molecule type" value="Genomic_DNA"/>
</dbReference>
<sequence>METSSHSNRRWRPASNVNTQRDLQRSVPSDEQQIPPHDDSDVQAEERRGGLRRLVTCCLMWDHCFILSSLIAVGIGFAAGFALYYSGAPSSALVWVGTAGLKPKDNGRVTGVALSYIIATNVMGAIFGTVLAVAIKPGRGAILSVSSPDIHVLFSRNLVPDNVVTACFEKVQTRYRPKSIRPGSNITQYERYLGTSSGTNILGLVIVSTSLGMAAAQMEEVARPFLKFFQSTAEVLVRLIQWIVWMTPVGAASLIAKAVGGTQDVEATFRGLGFFVLAETSGILALTIVLSIIYVIFLRQNPLPFVASTSRAITAGFASASSIVAMPEIIRCVEDRHKIDPRISRFVVPLAVALNRDGSALFIAMTSLYIAQVNGVAHVGTAVMITILSAIGSLAIPGVPSASIVTILMICASLDIQPANVGIIIALEWYSDRLRAIPNMLSHCVCAVLTWQFCRSSLLPEVDQVRQSKAETSRNSNRESFSETNI</sequence>
<evidence type="ECO:0000313" key="9">
    <source>
        <dbReference type="Proteomes" id="UP000245119"/>
    </source>
</evidence>
<feature type="transmembrane region" description="Helical" evidence="6">
    <location>
        <begin position="113"/>
        <end position="135"/>
    </location>
</feature>
<keyword evidence="4 6" id="KW-1133">Transmembrane helix</keyword>
<feature type="transmembrane region" description="Helical" evidence="6">
    <location>
        <begin position="239"/>
        <end position="260"/>
    </location>
</feature>